<dbReference type="CDD" id="cd05797">
    <property type="entry name" value="Ribosomal_L10"/>
    <property type="match status" value="1"/>
</dbReference>
<keyword evidence="2" id="KW-0689">Ribosomal protein</keyword>
<dbReference type="OrthoDB" id="360689at2759"/>
<dbReference type="GO" id="GO:1990904">
    <property type="term" value="C:ribonucleoprotein complex"/>
    <property type="evidence" value="ECO:0007669"/>
    <property type="project" value="UniProtKB-KW"/>
</dbReference>
<dbReference type="InterPro" id="IPR047865">
    <property type="entry name" value="Ribosomal_uL10_bac_type"/>
</dbReference>
<evidence type="ECO:0000256" key="2">
    <source>
        <dbReference type="ARBA" id="ARBA00022980"/>
    </source>
</evidence>
<dbReference type="Gene3D" id="6.10.250.290">
    <property type="match status" value="1"/>
</dbReference>
<organism evidence="4 5">
    <name type="scientific">Bifiguratus adelaidae</name>
    <dbReference type="NCBI Taxonomy" id="1938954"/>
    <lineage>
        <taxon>Eukaryota</taxon>
        <taxon>Fungi</taxon>
        <taxon>Fungi incertae sedis</taxon>
        <taxon>Mucoromycota</taxon>
        <taxon>Mucoromycotina</taxon>
        <taxon>Endogonomycetes</taxon>
        <taxon>Endogonales</taxon>
        <taxon>Endogonales incertae sedis</taxon>
        <taxon>Bifiguratus</taxon>
    </lineage>
</organism>
<comment type="caution">
    <text evidence="4">The sequence shown here is derived from an EMBL/GenBank/DDBJ whole genome shotgun (WGS) entry which is preliminary data.</text>
</comment>
<dbReference type="EMBL" id="MVBO01000084">
    <property type="protein sequence ID" value="OZJ03480.1"/>
    <property type="molecule type" value="Genomic_DNA"/>
</dbReference>
<evidence type="ECO:0000313" key="5">
    <source>
        <dbReference type="Proteomes" id="UP000242875"/>
    </source>
</evidence>
<comment type="similarity">
    <text evidence="1">Belongs to the universal ribosomal protein uL10 family.</text>
</comment>
<keyword evidence="5" id="KW-1185">Reference proteome</keyword>
<dbReference type="Proteomes" id="UP000242875">
    <property type="component" value="Unassembled WGS sequence"/>
</dbReference>
<keyword evidence="3" id="KW-0687">Ribonucleoprotein</keyword>
<evidence type="ECO:0000256" key="3">
    <source>
        <dbReference type="ARBA" id="ARBA00023274"/>
    </source>
</evidence>
<gene>
    <name evidence="4" type="ORF">BZG36_02748</name>
</gene>
<dbReference type="SUPFAM" id="SSF160369">
    <property type="entry name" value="Ribosomal protein L10-like"/>
    <property type="match status" value="1"/>
</dbReference>
<name>A0A261XYP5_9FUNG</name>
<protein>
    <recommendedName>
        <fullName evidence="6">Ribosomal protein L10</fullName>
    </recommendedName>
</protein>
<dbReference type="Gene3D" id="3.30.70.1730">
    <property type="match status" value="1"/>
</dbReference>
<evidence type="ECO:0000313" key="4">
    <source>
        <dbReference type="EMBL" id="OZJ03480.1"/>
    </source>
</evidence>
<dbReference type="InterPro" id="IPR043141">
    <property type="entry name" value="Ribosomal_uL10-like_sf"/>
</dbReference>
<accession>A0A261XYP5</accession>
<dbReference type="GO" id="GO:0005840">
    <property type="term" value="C:ribosome"/>
    <property type="evidence" value="ECO:0007669"/>
    <property type="project" value="UniProtKB-KW"/>
</dbReference>
<evidence type="ECO:0008006" key="6">
    <source>
        <dbReference type="Google" id="ProtNLM"/>
    </source>
</evidence>
<dbReference type="InterPro" id="IPR001790">
    <property type="entry name" value="Ribosomal_uL10"/>
</dbReference>
<dbReference type="AlphaFoldDB" id="A0A261XYP5"/>
<reference evidence="4 5" key="1">
    <citation type="journal article" date="2017" name="Mycologia">
        <title>Bifiguratus adelaidae, gen. et sp. nov., a new member of Mucoromycotina in endophytic and soil-dwelling habitats.</title>
        <authorList>
            <person name="Torres-Cruz T.J."/>
            <person name="Billingsley Tobias T.L."/>
            <person name="Almatruk M."/>
            <person name="Hesse C."/>
            <person name="Kuske C.R."/>
            <person name="Desiro A."/>
            <person name="Benucci G.M."/>
            <person name="Bonito G."/>
            <person name="Stajich J.E."/>
            <person name="Dunlap C."/>
            <person name="Arnold A.E."/>
            <person name="Porras-Alfaro A."/>
        </authorList>
    </citation>
    <scope>NUCLEOTIDE SEQUENCE [LARGE SCALE GENOMIC DNA]</scope>
    <source>
        <strain evidence="4 5">AZ0501</strain>
    </source>
</reference>
<sequence length="206" mass="22848">MALRRCAQGAWSPIAHVRSYATVSSQSVVTTRRQYLFDKYRTLLQSNRFLLILQHNNLTVAELAKLRHDLAQYSNTELLVVRNGLFSASLKQSPFENLSPLVLGPTSVLASNISDADHPTAIKDLINALSKQKKLVLLGGRLDNRLLNYQDLDRLTQIPGQQQLYAELLGLLQAPASRLTGVLQQSTQTLVAVLDQHAKNLAPKAE</sequence>
<evidence type="ECO:0000256" key="1">
    <source>
        <dbReference type="ARBA" id="ARBA00008889"/>
    </source>
</evidence>
<dbReference type="Pfam" id="PF00466">
    <property type="entry name" value="Ribosomal_L10"/>
    <property type="match status" value="1"/>
</dbReference>
<dbReference type="PANTHER" id="PTHR11560">
    <property type="entry name" value="39S RIBOSOMAL PROTEIN L10, MITOCHONDRIAL"/>
    <property type="match status" value="1"/>
</dbReference>
<proteinExistence type="inferred from homology"/>
<dbReference type="NCBIfam" id="NF000955">
    <property type="entry name" value="PRK00099.1-1"/>
    <property type="match status" value="1"/>
</dbReference>